<proteinExistence type="predicted"/>
<evidence type="ECO:0000313" key="1">
    <source>
        <dbReference type="EMBL" id="KAI0086528.1"/>
    </source>
</evidence>
<gene>
    <name evidence="1" type="ORF">BDY19DRAFT_348670</name>
</gene>
<reference evidence="1" key="1">
    <citation type="journal article" date="2021" name="Environ. Microbiol.">
        <title>Gene family expansions and transcriptome signatures uncover fungal adaptations to wood decay.</title>
        <authorList>
            <person name="Hage H."/>
            <person name="Miyauchi S."/>
            <person name="Viragh M."/>
            <person name="Drula E."/>
            <person name="Min B."/>
            <person name="Chaduli D."/>
            <person name="Navarro D."/>
            <person name="Favel A."/>
            <person name="Norest M."/>
            <person name="Lesage-Meessen L."/>
            <person name="Balint B."/>
            <person name="Merenyi Z."/>
            <person name="de Eugenio L."/>
            <person name="Morin E."/>
            <person name="Martinez A.T."/>
            <person name="Baldrian P."/>
            <person name="Stursova M."/>
            <person name="Martinez M.J."/>
            <person name="Novotny C."/>
            <person name="Magnuson J.K."/>
            <person name="Spatafora J.W."/>
            <person name="Maurice S."/>
            <person name="Pangilinan J."/>
            <person name="Andreopoulos W."/>
            <person name="LaButti K."/>
            <person name="Hundley H."/>
            <person name="Na H."/>
            <person name="Kuo A."/>
            <person name="Barry K."/>
            <person name="Lipzen A."/>
            <person name="Henrissat B."/>
            <person name="Riley R."/>
            <person name="Ahrendt S."/>
            <person name="Nagy L.G."/>
            <person name="Grigoriev I.V."/>
            <person name="Martin F."/>
            <person name="Rosso M.N."/>
        </authorList>
    </citation>
    <scope>NUCLEOTIDE SEQUENCE</scope>
    <source>
        <strain evidence="1">CBS 384.51</strain>
    </source>
</reference>
<protein>
    <submittedName>
        <fullName evidence="1">Regulatory protein ral2</fullName>
    </submittedName>
</protein>
<organism evidence="1 2">
    <name type="scientific">Irpex rosettiformis</name>
    <dbReference type="NCBI Taxonomy" id="378272"/>
    <lineage>
        <taxon>Eukaryota</taxon>
        <taxon>Fungi</taxon>
        <taxon>Dikarya</taxon>
        <taxon>Basidiomycota</taxon>
        <taxon>Agaricomycotina</taxon>
        <taxon>Agaricomycetes</taxon>
        <taxon>Polyporales</taxon>
        <taxon>Irpicaceae</taxon>
        <taxon>Irpex</taxon>
    </lineage>
</organism>
<accession>A0ACB8TWY8</accession>
<comment type="caution">
    <text evidence="1">The sequence shown here is derived from an EMBL/GenBank/DDBJ whole genome shotgun (WGS) entry which is preliminary data.</text>
</comment>
<dbReference type="Proteomes" id="UP001055072">
    <property type="component" value="Unassembled WGS sequence"/>
</dbReference>
<evidence type="ECO:0000313" key="2">
    <source>
        <dbReference type="Proteomes" id="UP001055072"/>
    </source>
</evidence>
<keyword evidence="2" id="KW-1185">Reference proteome</keyword>
<dbReference type="EMBL" id="MU274923">
    <property type="protein sequence ID" value="KAI0086528.1"/>
    <property type="molecule type" value="Genomic_DNA"/>
</dbReference>
<sequence>MAIQPQSDNPEDLCVLNDVRLFDLSTYRWLPGAENPPIAPVPKARYAHLSSITSNRLFIIGGQDLNNVWLDDVHVYDLVSGAWVQRRDYPRHCGTYRSVAVTANRRVRLPREEGRQNTTLGTPGTRFNTDPSVAPTPDVTQSDSLVHLPYSAEPTDEYPCDVFLFSNYNFTDVQRELEVLSPLPGFDFTVSDKSSSMSGPFLPPGLRFPTGAILGTHFIIAGTYLSQTFQSFSIWALDLVSMTWSRVDPGSTLSNTSGSWFRSCLWPEANKFLVFGNKHGNLVEDYNRRLLSWDHVIYIDLEAFGIYQPPPLALDLPQQELGLAALEEGILADFEIICDDGRKIKCSRKLLEDRWPWFKEQRRLFIQAATRAIEATPTTIPQSPLPEIRAASDKEEPRPDPRLTPRAFHLSEPYPITLAFLQYLYSMSLITPLQHAPAVLSQLLLLSSTYEMGHLQSLVKHAMHRALTFATSVGIYGVSTLCNCRSLQIRALRVVMVSYPDGMFLLE</sequence>
<name>A0ACB8TWY8_9APHY</name>